<keyword evidence="5 10" id="KW-0418">Kinase</keyword>
<dbReference type="InterPro" id="IPR017583">
    <property type="entry name" value="Tagatose/fructose_Pkinase"/>
</dbReference>
<dbReference type="NCBIfam" id="TIGR03168">
    <property type="entry name" value="1-PFK"/>
    <property type="match status" value="1"/>
</dbReference>
<dbReference type="SUPFAM" id="SSF53613">
    <property type="entry name" value="Ribokinase-like"/>
    <property type="match status" value="1"/>
</dbReference>
<evidence type="ECO:0000259" key="9">
    <source>
        <dbReference type="Pfam" id="PF00294"/>
    </source>
</evidence>
<gene>
    <name evidence="10" type="primary">lacC</name>
    <name evidence="10" type="ORF">JK635_06540</name>
</gene>
<evidence type="ECO:0000256" key="4">
    <source>
        <dbReference type="ARBA" id="ARBA00022741"/>
    </source>
</evidence>
<dbReference type="PROSITE" id="PS00584">
    <property type="entry name" value="PFKB_KINASES_2"/>
    <property type="match status" value="1"/>
</dbReference>
<evidence type="ECO:0000313" key="11">
    <source>
        <dbReference type="Proteomes" id="UP000623967"/>
    </source>
</evidence>
<reference evidence="10 11" key="1">
    <citation type="submission" date="2021-01" db="EMBL/GenBank/DDBJ databases">
        <title>Genome public.</title>
        <authorList>
            <person name="Liu C."/>
            <person name="Sun Q."/>
        </authorList>
    </citation>
    <scope>NUCLEOTIDE SEQUENCE [LARGE SCALE GENOMIC DNA]</scope>
    <source>
        <strain evidence="10 11">YIM B02564</strain>
    </source>
</reference>
<evidence type="ECO:0000256" key="2">
    <source>
        <dbReference type="ARBA" id="ARBA00022679"/>
    </source>
</evidence>
<dbReference type="RefSeq" id="WP_202653145.1">
    <property type="nucleotide sequence ID" value="NZ_JAESWB010000115.1"/>
</dbReference>
<dbReference type="Pfam" id="PF00294">
    <property type="entry name" value="PfkB"/>
    <property type="match status" value="1"/>
</dbReference>
<organism evidence="10 11">
    <name type="scientific">Neobacillus paridis</name>
    <dbReference type="NCBI Taxonomy" id="2803862"/>
    <lineage>
        <taxon>Bacteria</taxon>
        <taxon>Bacillati</taxon>
        <taxon>Bacillota</taxon>
        <taxon>Bacilli</taxon>
        <taxon>Bacillales</taxon>
        <taxon>Bacillaceae</taxon>
        <taxon>Neobacillus</taxon>
    </lineage>
</organism>
<comment type="similarity">
    <text evidence="8">Belongs to the carbohydrate kinase PfkB family. LacC subfamily.</text>
</comment>
<evidence type="ECO:0000256" key="5">
    <source>
        <dbReference type="ARBA" id="ARBA00022777"/>
    </source>
</evidence>
<dbReference type="InterPro" id="IPR005926">
    <property type="entry name" value="LacC"/>
</dbReference>
<keyword evidence="11" id="KW-1185">Reference proteome</keyword>
<evidence type="ECO:0000256" key="1">
    <source>
        <dbReference type="ARBA" id="ARBA00005380"/>
    </source>
</evidence>
<dbReference type="GO" id="GO:0009024">
    <property type="term" value="F:tagatose-6-phosphate kinase activity"/>
    <property type="evidence" value="ECO:0007669"/>
    <property type="project" value="UniProtKB-EC"/>
</dbReference>
<dbReference type="EC" id="2.7.1.144" evidence="7 8"/>
<sequence>MIVSVTMNPSVDISYHLDEFILNEVNRVAHVSKTAGGKGLNVARVIHLLDVPVTATGILGGTLGTFIENQLDRDGIAHDFLKTNQESRNCIAILHEGKQTEILEAGPHFSTKEKNEFLTHFGKFLKAGNIITISGSLPRGFDASVYTEMIRLASEQQIPVLLDCSGKVLEQVLKAKKAMPDLIKPNIDELNQLLGKKLHAENLDGLKTALADPLFADIEWVVVSLGAKGAFVKHNDTYFQVKIPSVQVVNPVGSGDSVVAGLAAAMLQGKSVEDIMKTAMTTGVLNAMETQTGYVNKAKFDLIFQQVEVIEMK</sequence>
<dbReference type="CDD" id="cd01164">
    <property type="entry name" value="FruK_PfkB_like"/>
    <property type="match status" value="1"/>
</dbReference>
<feature type="domain" description="Carbohydrate kinase PfkB" evidence="9">
    <location>
        <begin position="6"/>
        <end position="294"/>
    </location>
</feature>
<evidence type="ECO:0000256" key="6">
    <source>
        <dbReference type="ARBA" id="ARBA00022840"/>
    </source>
</evidence>
<dbReference type="InterPro" id="IPR029056">
    <property type="entry name" value="Ribokinase-like"/>
</dbReference>
<comment type="caution">
    <text evidence="10">The sequence shown here is derived from an EMBL/GenBank/DDBJ whole genome shotgun (WGS) entry which is preliminary data.</text>
</comment>
<protein>
    <recommendedName>
        <fullName evidence="7 8">Tagatose-6-phosphate kinase</fullName>
        <ecNumber evidence="7 8">2.7.1.144</ecNumber>
    </recommendedName>
</protein>
<dbReference type="NCBIfam" id="TIGR01231">
    <property type="entry name" value="lacC"/>
    <property type="match status" value="1"/>
</dbReference>
<keyword evidence="6 8" id="KW-0067">ATP-binding</keyword>
<keyword evidence="4 8" id="KW-0547">Nucleotide-binding</keyword>
<evidence type="ECO:0000256" key="7">
    <source>
        <dbReference type="NCBIfam" id="TIGR01231"/>
    </source>
</evidence>
<proteinExistence type="inferred from homology"/>
<dbReference type="EMBL" id="JAESWB010000115">
    <property type="protein sequence ID" value="MBL4951864.1"/>
    <property type="molecule type" value="Genomic_DNA"/>
</dbReference>
<evidence type="ECO:0000313" key="10">
    <source>
        <dbReference type="EMBL" id="MBL4951864.1"/>
    </source>
</evidence>
<keyword evidence="3 8" id="KW-0423">Lactose metabolism</keyword>
<evidence type="ECO:0000256" key="8">
    <source>
        <dbReference type="PIRNR" id="PIRNR000535"/>
    </source>
</evidence>
<dbReference type="PANTHER" id="PTHR46566">
    <property type="entry name" value="1-PHOSPHOFRUCTOKINASE-RELATED"/>
    <property type="match status" value="1"/>
</dbReference>
<dbReference type="PANTHER" id="PTHR46566:SF5">
    <property type="entry name" value="1-PHOSPHOFRUCTOKINASE"/>
    <property type="match status" value="1"/>
</dbReference>
<evidence type="ECO:0000256" key="3">
    <source>
        <dbReference type="ARBA" id="ARBA00022736"/>
    </source>
</evidence>
<comment type="similarity">
    <text evidence="1">Belongs to the carbohydrate kinase pfkB family.</text>
</comment>
<dbReference type="PIRSF" id="PIRSF000535">
    <property type="entry name" value="1PFK/6PFK/LacC"/>
    <property type="match status" value="1"/>
</dbReference>
<accession>A0ABS1TKM3</accession>
<keyword evidence="2 8" id="KW-0808">Transferase</keyword>
<dbReference type="Proteomes" id="UP000623967">
    <property type="component" value="Unassembled WGS sequence"/>
</dbReference>
<name>A0ABS1TKM3_9BACI</name>
<comment type="catalytic activity">
    <reaction evidence="8">
        <text>D-tagatofuranose 6-phosphate + ATP = D-tagatofuranose 1,6-bisphosphate + ADP + H(+)</text>
        <dbReference type="Rhea" id="RHEA:12420"/>
        <dbReference type="ChEBI" id="CHEBI:15378"/>
        <dbReference type="ChEBI" id="CHEBI:30616"/>
        <dbReference type="ChEBI" id="CHEBI:58694"/>
        <dbReference type="ChEBI" id="CHEBI:58695"/>
        <dbReference type="ChEBI" id="CHEBI:456216"/>
        <dbReference type="EC" id="2.7.1.144"/>
    </reaction>
</comment>
<comment type="pathway">
    <text evidence="8">Carbohydrate metabolism; D-tagatose 6-phosphate degradation; D-glyceraldehyde 3-phosphate and glycerone phosphate from D-tagatose 6-phosphate: step 1/2.</text>
</comment>
<dbReference type="InterPro" id="IPR011611">
    <property type="entry name" value="PfkB_dom"/>
</dbReference>
<dbReference type="Gene3D" id="3.40.1190.20">
    <property type="match status" value="1"/>
</dbReference>
<dbReference type="InterPro" id="IPR002173">
    <property type="entry name" value="Carboh/pur_kinase_PfkB_CS"/>
</dbReference>